<protein>
    <recommendedName>
        <fullName evidence="1">DUF6434 domain-containing protein</fullName>
    </recommendedName>
</protein>
<dbReference type="Pfam" id="PF20026">
    <property type="entry name" value="DUF6434"/>
    <property type="match status" value="1"/>
</dbReference>
<dbReference type="RefSeq" id="WP_046501896.1">
    <property type="nucleotide sequence ID" value="NZ_LANI01000001.1"/>
</dbReference>
<feature type="domain" description="DUF6434" evidence="1">
    <location>
        <begin position="12"/>
        <end position="74"/>
    </location>
</feature>
<evidence type="ECO:0000259" key="1">
    <source>
        <dbReference type="Pfam" id="PF20026"/>
    </source>
</evidence>
<dbReference type="OrthoDB" id="9778090at2"/>
<sequence>MNKDQKTSPENINWHSATLTRETPITESYKHTQNVRRFMKLQCGEHFKFNRDFMSWIKNGTPKTLGDVADQWLHQEMTNKK</sequence>
<dbReference type="Proteomes" id="UP000034491">
    <property type="component" value="Unassembled WGS sequence"/>
</dbReference>
<comment type="caution">
    <text evidence="2">The sequence shown here is derived from an EMBL/GenBank/DDBJ whole genome shotgun (WGS) entry which is preliminary data.</text>
</comment>
<name>A0A0M2RA98_9PROT</name>
<accession>A0A0M2RA98</accession>
<organism evidence="2 3">
    <name type="scientific">Kiloniella litopenaei</name>
    <dbReference type="NCBI Taxonomy" id="1549748"/>
    <lineage>
        <taxon>Bacteria</taxon>
        <taxon>Pseudomonadati</taxon>
        <taxon>Pseudomonadota</taxon>
        <taxon>Alphaproteobacteria</taxon>
        <taxon>Rhodospirillales</taxon>
        <taxon>Kiloniellaceae</taxon>
        <taxon>Kiloniella</taxon>
    </lineage>
</organism>
<reference evidence="2 3" key="1">
    <citation type="submission" date="2015-03" db="EMBL/GenBank/DDBJ databases">
        <title>Genome sequence of Kiloniella sp. P1-1, isolated from the gut microflora of Pacific white shrimp, Penaeus vannamei.</title>
        <authorList>
            <person name="Shao Z."/>
            <person name="Wang L."/>
            <person name="Li X."/>
        </authorList>
    </citation>
    <scope>NUCLEOTIDE SEQUENCE [LARGE SCALE GENOMIC DNA]</scope>
    <source>
        <strain evidence="2 3">P1-1</strain>
    </source>
</reference>
<dbReference type="InterPro" id="IPR045492">
    <property type="entry name" value="DUF6434"/>
</dbReference>
<gene>
    <name evidence="2" type="ORF">WH95_01310</name>
</gene>
<evidence type="ECO:0000313" key="3">
    <source>
        <dbReference type="Proteomes" id="UP000034491"/>
    </source>
</evidence>
<keyword evidence="3" id="KW-1185">Reference proteome</keyword>
<dbReference type="EMBL" id="LANI01000001">
    <property type="protein sequence ID" value="KKJ78742.1"/>
    <property type="molecule type" value="Genomic_DNA"/>
</dbReference>
<dbReference type="AlphaFoldDB" id="A0A0M2RA98"/>
<evidence type="ECO:0000313" key="2">
    <source>
        <dbReference type="EMBL" id="KKJ78742.1"/>
    </source>
</evidence>
<proteinExistence type="predicted"/>